<dbReference type="AlphaFoldDB" id="A0A834U013"/>
<name>A0A834U013_9FABA</name>
<organism evidence="2 3">
    <name type="scientific">Senna tora</name>
    <dbReference type="NCBI Taxonomy" id="362788"/>
    <lineage>
        <taxon>Eukaryota</taxon>
        <taxon>Viridiplantae</taxon>
        <taxon>Streptophyta</taxon>
        <taxon>Embryophyta</taxon>
        <taxon>Tracheophyta</taxon>
        <taxon>Spermatophyta</taxon>
        <taxon>Magnoliopsida</taxon>
        <taxon>eudicotyledons</taxon>
        <taxon>Gunneridae</taxon>
        <taxon>Pentapetalae</taxon>
        <taxon>rosids</taxon>
        <taxon>fabids</taxon>
        <taxon>Fabales</taxon>
        <taxon>Fabaceae</taxon>
        <taxon>Caesalpinioideae</taxon>
        <taxon>Cassia clade</taxon>
        <taxon>Senna</taxon>
    </lineage>
</organism>
<reference evidence="2" key="1">
    <citation type="submission" date="2020-09" db="EMBL/GenBank/DDBJ databases">
        <title>Genome-Enabled Discovery of Anthraquinone Biosynthesis in Senna tora.</title>
        <authorList>
            <person name="Kang S.-H."/>
            <person name="Pandey R.P."/>
            <person name="Lee C.-M."/>
            <person name="Sim J.-S."/>
            <person name="Jeong J.-T."/>
            <person name="Choi B.-S."/>
            <person name="Jung M."/>
            <person name="Ginzburg D."/>
            <person name="Zhao K."/>
            <person name="Won S.Y."/>
            <person name="Oh T.-J."/>
            <person name="Yu Y."/>
            <person name="Kim N.-H."/>
            <person name="Lee O.R."/>
            <person name="Lee T.-H."/>
            <person name="Bashyal P."/>
            <person name="Kim T.-S."/>
            <person name="Lee W.-H."/>
            <person name="Kawkins C."/>
            <person name="Kim C.-K."/>
            <person name="Kim J.S."/>
            <person name="Ahn B.O."/>
            <person name="Rhee S.Y."/>
            <person name="Sohng J.K."/>
        </authorList>
    </citation>
    <scope>NUCLEOTIDE SEQUENCE</scope>
    <source>
        <tissue evidence="2">Leaf</tissue>
    </source>
</reference>
<protein>
    <submittedName>
        <fullName evidence="2">Uncharacterized protein</fullName>
    </submittedName>
</protein>
<feature type="compositionally biased region" description="Polar residues" evidence="1">
    <location>
        <begin position="15"/>
        <end position="24"/>
    </location>
</feature>
<evidence type="ECO:0000256" key="1">
    <source>
        <dbReference type="SAM" id="MobiDB-lite"/>
    </source>
</evidence>
<keyword evidence="3" id="KW-1185">Reference proteome</keyword>
<feature type="region of interest" description="Disordered" evidence="1">
    <location>
        <begin position="1"/>
        <end position="24"/>
    </location>
</feature>
<sequence length="92" mass="10133">MAAEEANIGQPPGTPASNLATRSPTLESLTSRLPHLRCLTGVLHQRHSLQLLRFEDLGFFSWSRVTFSPSYARESKFLFKDLSTSGAALLVT</sequence>
<evidence type="ECO:0000313" key="3">
    <source>
        <dbReference type="Proteomes" id="UP000634136"/>
    </source>
</evidence>
<proteinExistence type="predicted"/>
<accession>A0A834U013</accession>
<gene>
    <name evidence="2" type="ORF">G2W53_014023</name>
</gene>
<dbReference type="Proteomes" id="UP000634136">
    <property type="component" value="Unassembled WGS sequence"/>
</dbReference>
<dbReference type="EMBL" id="JAAIUW010000005">
    <property type="protein sequence ID" value="KAF7831690.1"/>
    <property type="molecule type" value="Genomic_DNA"/>
</dbReference>
<comment type="caution">
    <text evidence="2">The sequence shown here is derived from an EMBL/GenBank/DDBJ whole genome shotgun (WGS) entry which is preliminary data.</text>
</comment>
<evidence type="ECO:0000313" key="2">
    <source>
        <dbReference type="EMBL" id="KAF7831690.1"/>
    </source>
</evidence>